<name>A0A932MP73_UNCTE</name>
<dbReference type="Proteomes" id="UP000782312">
    <property type="component" value="Unassembled WGS sequence"/>
</dbReference>
<dbReference type="InterPro" id="IPR029058">
    <property type="entry name" value="AB_hydrolase_fold"/>
</dbReference>
<comment type="caution">
    <text evidence="2">The sequence shown here is derived from an EMBL/GenBank/DDBJ whole genome shotgun (WGS) entry which is preliminary data.</text>
</comment>
<protein>
    <submittedName>
        <fullName evidence="2">Alpha/beta hydrolase</fullName>
    </submittedName>
</protein>
<gene>
    <name evidence="2" type="ORF">HYZ11_13165</name>
</gene>
<dbReference type="SUPFAM" id="SSF53474">
    <property type="entry name" value="alpha/beta-Hydrolases"/>
    <property type="match status" value="1"/>
</dbReference>
<dbReference type="PANTHER" id="PTHR22946">
    <property type="entry name" value="DIENELACTONE HYDROLASE DOMAIN-CONTAINING PROTEIN-RELATED"/>
    <property type="match status" value="1"/>
</dbReference>
<dbReference type="InterPro" id="IPR050261">
    <property type="entry name" value="FrsA_esterase"/>
</dbReference>
<accession>A0A932MP73</accession>
<organism evidence="2 3">
    <name type="scientific">Tectimicrobiota bacterium</name>
    <dbReference type="NCBI Taxonomy" id="2528274"/>
    <lineage>
        <taxon>Bacteria</taxon>
        <taxon>Pseudomonadati</taxon>
        <taxon>Nitrospinota/Tectimicrobiota group</taxon>
        <taxon>Candidatus Tectimicrobiota</taxon>
    </lineage>
</organism>
<dbReference type="GO" id="GO:0016787">
    <property type="term" value="F:hydrolase activity"/>
    <property type="evidence" value="ECO:0007669"/>
    <property type="project" value="UniProtKB-KW"/>
</dbReference>
<dbReference type="InterPro" id="IPR010520">
    <property type="entry name" value="FrsA-like"/>
</dbReference>
<evidence type="ECO:0000313" key="3">
    <source>
        <dbReference type="Proteomes" id="UP000782312"/>
    </source>
</evidence>
<keyword evidence="1 2" id="KW-0378">Hydrolase</keyword>
<dbReference type="Pfam" id="PF06500">
    <property type="entry name" value="FrsA-like"/>
    <property type="match status" value="1"/>
</dbReference>
<evidence type="ECO:0000313" key="2">
    <source>
        <dbReference type="EMBL" id="MBI3128548.1"/>
    </source>
</evidence>
<dbReference type="Gene3D" id="3.40.50.1820">
    <property type="entry name" value="alpha/beta hydrolase"/>
    <property type="match status" value="1"/>
</dbReference>
<reference evidence="2" key="1">
    <citation type="submission" date="2020-07" db="EMBL/GenBank/DDBJ databases">
        <title>Huge and variable diversity of episymbiotic CPR bacteria and DPANN archaea in groundwater ecosystems.</title>
        <authorList>
            <person name="He C.Y."/>
            <person name="Keren R."/>
            <person name="Whittaker M."/>
            <person name="Farag I.F."/>
            <person name="Doudna J."/>
            <person name="Cate J.H.D."/>
            <person name="Banfield J.F."/>
        </authorList>
    </citation>
    <scope>NUCLEOTIDE SEQUENCE</scope>
    <source>
        <strain evidence="2">NC_groundwater_763_Ag_S-0.2um_68_21</strain>
    </source>
</reference>
<dbReference type="AlphaFoldDB" id="A0A932MP73"/>
<dbReference type="EMBL" id="JACPUR010000031">
    <property type="protein sequence ID" value="MBI3128548.1"/>
    <property type="molecule type" value="Genomic_DNA"/>
</dbReference>
<dbReference type="PANTHER" id="PTHR22946:SF12">
    <property type="entry name" value="CONIDIAL PIGMENT BIOSYNTHESIS PROTEIN AYG1 (AFU_ORTHOLOGUE AFUA_2G17550)"/>
    <property type="match status" value="1"/>
</dbReference>
<sequence length="388" mass="44125">MKRAERQRDGQQWIYDYILKTTGRPVHHEMDGRMMPGPVRSIRMASKHLARGAENAERLARAAEARGERHTARRLYRVASERFREAQHFTIPIICPRRWELLARARECAARLHALSDYPIERVEIPFEGKSIPALLHLLPDRRRAPVMIFYPGMDNTKENYPNPLDNEFAERGIHVLTIDGPGQGEALERGILVTPDNHAAVARKAVDFLLTRPEVDGGRIGISGRSFGTFWSMRAAAEDPRLALVAGSVACYYWDRLTIFDEAPIRFKQVFMAMAGMEDEAAFDRTCEAYTLKGHAGRVRCPVLMAAGEFDPLNPIEDVEAVFEALAGPKEMWIFEDEFHPINHLEALAGVWTFQFVADWVRRAFDGKIPPGHKRKAYIRKSGEGMY</sequence>
<proteinExistence type="predicted"/>
<evidence type="ECO:0000256" key="1">
    <source>
        <dbReference type="ARBA" id="ARBA00022801"/>
    </source>
</evidence>